<dbReference type="AlphaFoldDB" id="A0A5J6K994"/>
<name>A0A5J6K994_9ZZZZ</name>
<dbReference type="EMBL" id="MK659569">
    <property type="protein sequence ID" value="QEV81543.1"/>
    <property type="molecule type" value="Genomic_DNA"/>
</dbReference>
<protein>
    <recommendedName>
        <fullName evidence="2">Capsid protein</fullName>
    </recommendedName>
</protein>
<reference evidence="1" key="1">
    <citation type="submission" date="2019-03" db="EMBL/GenBank/DDBJ databases">
        <title>In-depth serum virome amalysis in patients with liver diseases.</title>
        <authorList>
            <person name="Fan X."/>
        </authorList>
    </citation>
    <scope>NUCLEOTIDE SEQUENCE</scope>
</reference>
<proteinExistence type="predicted"/>
<evidence type="ECO:0000313" key="1">
    <source>
        <dbReference type="EMBL" id="QEV81543.1"/>
    </source>
</evidence>
<organism evidence="1">
    <name type="scientific">unidentified</name>
    <dbReference type="NCBI Taxonomy" id="32644"/>
    <lineage>
        <taxon>unclassified sequences</taxon>
    </lineage>
</organism>
<accession>A0A5J6K994</accession>
<evidence type="ECO:0008006" key="2">
    <source>
        <dbReference type="Google" id="ProtNLM"/>
    </source>
</evidence>
<sequence length="241" mass="26849">MQTWASDDGAALEKGPAVLPAGNGTVYQAVWCATARPAEDSESTPGSAIDQGIRNRTTVFMRGLRERIELRTNSGISWQWRRIVFTMKGSAIHQDTFNPGTSLVARETSEGMVRMFSQSQTVTDRVVDIVFRGTNQQDWSNHFIAPVDRTKVTVISDTSRVIQSGNNSGVFRMYKPYYRFNKNLVYQDEEVGDHTTAGMFSVTSKSGMGDCYVYDLFYPNGGTSSDTISVDIEASLFWSEK</sequence>